<evidence type="ECO:0000313" key="3">
    <source>
        <dbReference type="Proteomes" id="UP000690515"/>
    </source>
</evidence>
<feature type="chain" id="PRO_5046583087" evidence="1">
    <location>
        <begin position="24"/>
        <end position="286"/>
    </location>
</feature>
<sequence length="286" mass="32322">MKKALLNIAITITSVSFPLIVNAVPIESKDVFCDGVKCGTMEIDKYDPYKTMWLSGVEIDGQFVATKTNREYHYLQSLNVYDDPTPKKYHDGSNLPVPLVDAPPGGYQGDPFDYRPYYDESEFPTFYDKPSTFMLDAKAEADKKLELEFETWLICLISESLGDNATTAKDDTYQVAPLLGWLWGYEIIYDDIGMIGVDELVDFTVTKTNFAWKMPDPSDDWKTALTQKYGNVPNQDWFNVATAECSDCLDPTPVPTPSSFLLILLGLGWFGAVMARKRRDNILFEV</sequence>
<dbReference type="EMBL" id="JAGSOY010000011">
    <property type="protein sequence ID" value="MBU2710824.1"/>
    <property type="molecule type" value="Genomic_DNA"/>
</dbReference>
<evidence type="ECO:0000313" key="2">
    <source>
        <dbReference type="EMBL" id="MBU2710824.1"/>
    </source>
</evidence>
<proteinExistence type="predicted"/>
<keyword evidence="3" id="KW-1185">Reference proteome</keyword>
<accession>A0ABS5Z9V2</accession>
<keyword evidence="1" id="KW-0732">Signal</keyword>
<organism evidence="2 3">
    <name type="scientific">Zooshikella harenae</name>
    <dbReference type="NCBI Taxonomy" id="2827238"/>
    <lineage>
        <taxon>Bacteria</taxon>
        <taxon>Pseudomonadati</taxon>
        <taxon>Pseudomonadota</taxon>
        <taxon>Gammaproteobacteria</taxon>
        <taxon>Oceanospirillales</taxon>
        <taxon>Zooshikellaceae</taxon>
        <taxon>Zooshikella</taxon>
    </lineage>
</organism>
<protein>
    <submittedName>
        <fullName evidence="2">VPLPA-CTERM sorting domain-containing protein</fullName>
    </submittedName>
</protein>
<evidence type="ECO:0000256" key="1">
    <source>
        <dbReference type="SAM" id="SignalP"/>
    </source>
</evidence>
<gene>
    <name evidence="2" type="ORF">KCG35_07115</name>
</gene>
<dbReference type="Proteomes" id="UP000690515">
    <property type="component" value="Unassembled WGS sequence"/>
</dbReference>
<name>A0ABS5Z9V2_9GAMM</name>
<dbReference type="RefSeq" id="WP_215818988.1">
    <property type="nucleotide sequence ID" value="NZ_JAGSOY010000011.1"/>
</dbReference>
<reference evidence="2 3" key="1">
    <citation type="submission" date="2021-04" db="EMBL/GenBank/DDBJ databases">
        <authorList>
            <person name="Pira H."/>
            <person name="Risdian C."/>
            <person name="Wink J."/>
        </authorList>
    </citation>
    <scope>NUCLEOTIDE SEQUENCE [LARGE SCALE GENOMIC DNA]</scope>
    <source>
        <strain evidence="2 3">WH53</strain>
    </source>
</reference>
<feature type="signal peptide" evidence="1">
    <location>
        <begin position="1"/>
        <end position="23"/>
    </location>
</feature>
<comment type="caution">
    <text evidence="2">The sequence shown here is derived from an EMBL/GenBank/DDBJ whole genome shotgun (WGS) entry which is preliminary data.</text>
</comment>